<dbReference type="Proteomes" id="UP001472677">
    <property type="component" value="Unassembled WGS sequence"/>
</dbReference>
<dbReference type="EMBL" id="JBBPBM010000008">
    <property type="protein sequence ID" value="KAK8572230.1"/>
    <property type="molecule type" value="Genomic_DNA"/>
</dbReference>
<protein>
    <submittedName>
        <fullName evidence="2">Uncharacterized protein</fullName>
    </submittedName>
</protein>
<keyword evidence="1" id="KW-0812">Transmembrane</keyword>
<proteinExistence type="predicted"/>
<keyword evidence="1" id="KW-1133">Transmembrane helix</keyword>
<keyword evidence="3" id="KW-1185">Reference proteome</keyword>
<evidence type="ECO:0000313" key="3">
    <source>
        <dbReference type="Proteomes" id="UP001472677"/>
    </source>
</evidence>
<keyword evidence="1" id="KW-0472">Membrane</keyword>
<organism evidence="2 3">
    <name type="scientific">Hibiscus sabdariffa</name>
    <name type="common">roselle</name>
    <dbReference type="NCBI Taxonomy" id="183260"/>
    <lineage>
        <taxon>Eukaryota</taxon>
        <taxon>Viridiplantae</taxon>
        <taxon>Streptophyta</taxon>
        <taxon>Embryophyta</taxon>
        <taxon>Tracheophyta</taxon>
        <taxon>Spermatophyta</taxon>
        <taxon>Magnoliopsida</taxon>
        <taxon>eudicotyledons</taxon>
        <taxon>Gunneridae</taxon>
        <taxon>Pentapetalae</taxon>
        <taxon>rosids</taxon>
        <taxon>malvids</taxon>
        <taxon>Malvales</taxon>
        <taxon>Malvaceae</taxon>
        <taxon>Malvoideae</taxon>
        <taxon>Hibiscus</taxon>
    </lineage>
</organism>
<evidence type="ECO:0000256" key="1">
    <source>
        <dbReference type="SAM" id="Phobius"/>
    </source>
</evidence>
<accession>A0ABR2F5D1</accession>
<sequence>MLGKLMGDSGPSLYPIILMFNLVHANQGLCQSPCLFHRLGSFDVHRNGLQKLPFSLLVPYLKIAADELIDFSSYQLDGIWISSFILLGHLHILAVVNVPTLGKKMKETVSRSDSEIPLFLFCSYRTTTPLDQKRRIQYEFVRLDSSLEMPYYFICLLTEINITIPRVHFGLMKQQF</sequence>
<reference evidence="2 3" key="1">
    <citation type="journal article" date="2024" name="G3 (Bethesda)">
        <title>Genome assembly of Hibiscus sabdariffa L. provides insights into metabolisms of medicinal natural products.</title>
        <authorList>
            <person name="Kim T."/>
        </authorList>
    </citation>
    <scope>NUCLEOTIDE SEQUENCE [LARGE SCALE GENOMIC DNA]</scope>
    <source>
        <strain evidence="2">TK-2024</strain>
        <tissue evidence="2">Old leaves</tissue>
    </source>
</reference>
<feature type="transmembrane region" description="Helical" evidence="1">
    <location>
        <begin position="79"/>
        <end position="101"/>
    </location>
</feature>
<comment type="caution">
    <text evidence="2">The sequence shown here is derived from an EMBL/GenBank/DDBJ whole genome shotgun (WGS) entry which is preliminary data.</text>
</comment>
<name>A0ABR2F5D1_9ROSI</name>
<evidence type="ECO:0000313" key="2">
    <source>
        <dbReference type="EMBL" id="KAK8572230.1"/>
    </source>
</evidence>
<gene>
    <name evidence="2" type="ORF">V6N12_028288</name>
</gene>